<dbReference type="AlphaFoldDB" id="A0A845S6C6"/>
<dbReference type="Proteomes" id="UP000699985">
    <property type="component" value="Unassembled WGS sequence"/>
</dbReference>
<evidence type="ECO:0000259" key="12">
    <source>
        <dbReference type="SMART" id="SM00382"/>
    </source>
</evidence>
<evidence type="ECO:0000256" key="10">
    <source>
        <dbReference type="RuleBase" id="RU000577"/>
    </source>
</evidence>
<dbReference type="GO" id="GO:0003688">
    <property type="term" value="F:DNA replication origin binding"/>
    <property type="evidence" value="ECO:0007669"/>
    <property type="project" value="UniProtKB-UniRule"/>
</dbReference>
<dbReference type="PRINTS" id="PR00051">
    <property type="entry name" value="DNAA"/>
</dbReference>
<evidence type="ECO:0000256" key="6">
    <source>
        <dbReference type="ARBA" id="ARBA00023121"/>
    </source>
</evidence>
<evidence type="ECO:0000256" key="5">
    <source>
        <dbReference type="ARBA" id="ARBA00022840"/>
    </source>
</evidence>
<dbReference type="InterPro" id="IPR001957">
    <property type="entry name" value="Chromosome_initiator_DnaA"/>
</dbReference>
<dbReference type="InterPro" id="IPR013317">
    <property type="entry name" value="DnaA_dom"/>
</dbReference>
<dbReference type="Gene3D" id="3.40.50.300">
    <property type="entry name" value="P-loop containing nucleotide triphosphate hydrolases"/>
    <property type="match status" value="1"/>
</dbReference>
<dbReference type="NCBIfam" id="TIGR00362">
    <property type="entry name" value="DnaA"/>
    <property type="match status" value="1"/>
</dbReference>
<comment type="subunit">
    <text evidence="8">Oligomerizes as a right-handed, spiral filament on DNA at oriC.</text>
</comment>
<dbReference type="Pfam" id="PF00308">
    <property type="entry name" value="Bac_DnaA"/>
    <property type="match status" value="1"/>
</dbReference>
<evidence type="ECO:0000256" key="2">
    <source>
        <dbReference type="ARBA" id="ARBA00022490"/>
    </source>
</evidence>
<dbReference type="InterPro" id="IPR038454">
    <property type="entry name" value="DnaA_N_sf"/>
</dbReference>
<dbReference type="EMBL" id="RGGN01000001">
    <property type="protein sequence ID" value="NCU62479.1"/>
    <property type="molecule type" value="Genomic_DNA"/>
</dbReference>
<keyword evidence="4 8" id="KW-0547">Nucleotide-binding</keyword>
<feature type="binding site" evidence="8">
    <location>
        <position position="170"/>
    </location>
    <ligand>
        <name>ATP</name>
        <dbReference type="ChEBI" id="CHEBI:30616"/>
    </ligand>
</feature>
<dbReference type="Pfam" id="PF11638">
    <property type="entry name" value="DnaA_N"/>
    <property type="match status" value="1"/>
</dbReference>
<evidence type="ECO:0000313" key="17">
    <source>
        <dbReference type="Proteomes" id="UP000572953"/>
    </source>
</evidence>
<feature type="region of interest" description="Domain I, interacts with DnaA modulators" evidence="8">
    <location>
        <begin position="1"/>
        <end position="96"/>
    </location>
</feature>
<dbReference type="Gene3D" id="3.30.300.180">
    <property type="match status" value="1"/>
</dbReference>
<dbReference type="InterPro" id="IPR010921">
    <property type="entry name" value="Trp_repressor/repl_initiator"/>
</dbReference>
<gene>
    <name evidence="8 16" type="primary">dnaA</name>
    <name evidence="16" type="ORF">EBV78_00045</name>
    <name evidence="14" type="ORF">EBX29_01890</name>
    <name evidence="15" type="ORF">EBX74_00085</name>
</gene>
<dbReference type="Pfam" id="PF08299">
    <property type="entry name" value="Bac_DnaA_C"/>
    <property type="match status" value="1"/>
</dbReference>
<evidence type="ECO:0000256" key="9">
    <source>
        <dbReference type="NCBIfam" id="TIGR00362"/>
    </source>
</evidence>
<organism evidence="16 17">
    <name type="scientific">Candidatus Fonsibacter lacus</name>
    <dbReference type="NCBI Taxonomy" id="2576439"/>
    <lineage>
        <taxon>Bacteria</taxon>
        <taxon>Pseudomonadati</taxon>
        <taxon>Pseudomonadota</taxon>
        <taxon>Alphaproteobacteria</taxon>
        <taxon>Candidatus Pelagibacterales</taxon>
        <taxon>Candidatus Pelagibacterales incertae sedis</taxon>
        <taxon>Candidatus Fonsibacter</taxon>
    </lineage>
</organism>
<dbReference type="InterPro" id="IPR024633">
    <property type="entry name" value="DnaA_N_dom"/>
</dbReference>
<evidence type="ECO:0000256" key="3">
    <source>
        <dbReference type="ARBA" id="ARBA00022705"/>
    </source>
</evidence>
<comment type="similarity">
    <text evidence="1 8 11">Belongs to the DnaA family.</text>
</comment>
<dbReference type="EMBL" id="RGOB01000001">
    <property type="protein sequence ID" value="NCU52702.1"/>
    <property type="molecule type" value="Genomic_DNA"/>
</dbReference>
<dbReference type="GO" id="GO:0005524">
    <property type="term" value="F:ATP binding"/>
    <property type="evidence" value="ECO:0007669"/>
    <property type="project" value="UniProtKB-UniRule"/>
</dbReference>
<dbReference type="HAMAP" id="MF_00377">
    <property type="entry name" value="DnaA_bact"/>
    <property type="match status" value="1"/>
</dbReference>
<evidence type="ECO:0000256" key="7">
    <source>
        <dbReference type="ARBA" id="ARBA00023125"/>
    </source>
</evidence>
<feature type="domain" description="AAA+ ATPase" evidence="12">
    <location>
        <begin position="155"/>
        <end position="285"/>
    </location>
</feature>
<keyword evidence="2 8" id="KW-0963">Cytoplasm</keyword>
<comment type="caution">
    <text evidence="16">The sequence shown here is derived from an EMBL/GenBank/DDBJ whole genome shotgun (WGS) entry which is preliminary data.</text>
</comment>
<dbReference type="InterPro" id="IPR013159">
    <property type="entry name" value="DnaA_C"/>
</dbReference>
<dbReference type="GO" id="GO:0005737">
    <property type="term" value="C:cytoplasm"/>
    <property type="evidence" value="ECO:0007669"/>
    <property type="project" value="UniProtKB-SubCell"/>
</dbReference>
<dbReference type="PANTHER" id="PTHR30050:SF2">
    <property type="entry name" value="CHROMOSOMAL REPLICATION INITIATOR PROTEIN DNAA"/>
    <property type="match status" value="1"/>
</dbReference>
<evidence type="ECO:0000256" key="4">
    <source>
        <dbReference type="ARBA" id="ARBA00022741"/>
    </source>
</evidence>
<dbReference type="Gene3D" id="1.10.8.60">
    <property type="match status" value="1"/>
</dbReference>
<dbReference type="CDD" id="cd06571">
    <property type="entry name" value="Bac_DnaA_C"/>
    <property type="match status" value="1"/>
</dbReference>
<dbReference type="InterPro" id="IPR018312">
    <property type="entry name" value="Chromosome_initiator_DnaA_CS"/>
</dbReference>
<name>A0A845S6C6_9PROT</name>
<dbReference type="InterPro" id="IPR027417">
    <property type="entry name" value="P-loop_NTPase"/>
</dbReference>
<feature type="binding site" evidence="8">
    <location>
        <position position="166"/>
    </location>
    <ligand>
        <name>ATP</name>
        <dbReference type="ChEBI" id="CHEBI:30616"/>
    </ligand>
</feature>
<dbReference type="GO" id="GO:0006275">
    <property type="term" value="P:regulation of DNA replication"/>
    <property type="evidence" value="ECO:0007669"/>
    <property type="project" value="UniProtKB-UniRule"/>
</dbReference>
<dbReference type="SUPFAM" id="SSF48295">
    <property type="entry name" value="TrpR-like"/>
    <property type="match status" value="1"/>
</dbReference>
<sequence>MSNQTSLKDNFSNDKARWDSLQQSLLGLYGKDVYTSWLQNINFTKINFNTLVLNVKTRFIRDWIVAHYADKILDLYKKQDANITRIEFQISERVEAKSNNKSNVIDFEKKDLVQDSGSYGLSKIDERLIFDNFIVGKSNELAFTAANRIIDNLNKYNPLYIYGGVGLGKTHLLNAIGNKLLKKIDKVIYVSAERFMYQFVRSIKNNDVVKFKDIFRSAKVLIIDDIQFVSGKDVTQEEFFHTFNALIESGSQIVISCDRPPNELDRIQDRIKSRLSGGLVVDIQSPDFEQRVKILKQRCLKEFHASERNIAIDDEVINFIANELKLSVREMIGAFNRIAAYLNINNRKISVAEAKSILRDSLNKIETNITIEDIQKTVVSYYNISMHDFMSSRRSRSVARPRQIAMYLSKKMTTKSLPDIGRRFSGRDHTTVIHAIKKVEELMIQDKNFENEVKDLNQKLTKTV</sequence>
<dbReference type="InterPro" id="IPR020591">
    <property type="entry name" value="Chromosome_initiator_DnaA-like"/>
</dbReference>
<proteinExistence type="inferred from homology"/>
<feature type="region of interest" description="Domain IV, binds dsDNA" evidence="8">
    <location>
        <begin position="343"/>
        <end position="464"/>
    </location>
</feature>
<keyword evidence="5 8" id="KW-0067">ATP-binding</keyword>
<feature type="domain" description="Chromosomal replication initiator DnaA C-terminal" evidence="13">
    <location>
        <begin position="370"/>
        <end position="439"/>
    </location>
</feature>
<reference evidence="16 17" key="1">
    <citation type="submission" date="2018-10" db="EMBL/GenBank/DDBJ databases">
        <title>Iterative Subtractive Binning of Freshwater Chronoseries Metagenomes Recovers Nearly Complete Genomes from over Four Hundred Novel Species.</title>
        <authorList>
            <person name="Rodriguez-R L.M."/>
            <person name="Tsementzi D."/>
            <person name="Luo C."/>
            <person name="Konstantinidis K.T."/>
        </authorList>
    </citation>
    <scope>NUCLEOTIDE SEQUENCE [LARGE SCALE GENOMIC DNA]</scope>
    <source>
        <strain evidence="16">WB7_2B_003</strain>
        <strain evidence="14">WB8_1A_003</strain>
        <strain evidence="15">WB8_2A_004</strain>
    </source>
</reference>
<dbReference type="PROSITE" id="PS01008">
    <property type="entry name" value="DNAA"/>
    <property type="match status" value="1"/>
</dbReference>
<keyword evidence="7 8" id="KW-0238">DNA-binding</keyword>
<comment type="function">
    <text evidence="8 10">Plays an essential role in the initiation and regulation of chromosomal replication. ATP-DnaA binds to the origin of replication (oriC) to initiate formation of the DNA replication initiation complex once per cell cycle. Binds the DnaA box (a 9 base pair repeat at the origin) and separates the double-stranded (ds)DNA. Forms a right-handed helical filament on oriC DNA; dsDNA binds to the exterior of the filament while single-stranded (ss)DNA is stabiized in the filament's interior. The ATP-DnaA-oriC complex binds and stabilizes one strand of the AT-rich DNA unwinding element (DUE), permitting loading of DNA polymerase. After initiation quickly degrades to an ADP-DnaA complex that is not apt for DNA replication. Binds acidic phospholipids.</text>
</comment>
<dbReference type="CDD" id="cd00009">
    <property type="entry name" value="AAA"/>
    <property type="match status" value="1"/>
</dbReference>
<evidence type="ECO:0000259" key="13">
    <source>
        <dbReference type="SMART" id="SM00760"/>
    </source>
</evidence>
<feature type="binding site" evidence="8">
    <location>
        <position position="169"/>
    </location>
    <ligand>
        <name>ATP</name>
        <dbReference type="ChEBI" id="CHEBI:30616"/>
    </ligand>
</feature>
<evidence type="ECO:0000313" key="15">
    <source>
        <dbReference type="EMBL" id="NCU52702.1"/>
    </source>
</evidence>
<keyword evidence="3 8" id="KW-0235">DNA replication</keyword>
<dbReference type="FunFam" id="3.40.50.300:FF:000668">
    <property type="entry name" value="Chromosomal replication initiator protein DnaA"/>
    <property type="match status" value="1"/>
</dbReference>
<evidence type="ECO:0000313" key="16">
    <source>
        <dbReference type="EMBL" id="NCU62479.1"/>
    </source>
</evidence>
<evidence type="ECO:0000313" key="14">
    <source>
        <dbReference type="EMBL" id="NCU50513.1"/>
    </source>
</evidence>
<dbReference type="Proteomes" id="UP000572953">
    <property type="component" value="Unassembled WGS sequence"/>
</dbReference>
<evidence type="ECO:0000256" key="8">
    <source>
        <dbReference type="HAMAP-Rule" id="MF_00377"/>
    </source>
</evidence>
<comment type="domain">
    <text evidence="8">Domain I is involved in oligomerization and binding regulators, domain II is flexibile and of varying length in different bacteria, domain III forms the AAA+ region, while domain IV binds dsDNA.</text>
</comment>
<dbReference type="EMBL" id="RGMI01000064">
    <property type="protein sequence ID" value="NCU50513.1"/>
    <property type="molecule type" value="Genomic_DNA"/>
</dbReference>
<dbReference type="GO" id="GO:0005886">
    <property type="term" value="C:plasma membrane"/>
    <property type="evidence" value="ECO:0007669"/>
    <property type="project" value="TreeGrafter"/>
</dbReference>
<dbReference type="SMART" id="SM00382">
    <property type="entry name" value="AAA"/>
    <property type="match status" value="1"/>
</dbReference>
<dbReference type="PANTHER" id="PTHR30050">
    <property type="entry name" value="CHROMOSOMAL REPLICATION INITIATOR PROTEIN DNAA"/>
    <property type="match status" value="1"/>
</dbReference>
<accession>A0A845S6C6</accession>
<dbReference type="SUPFAM" id="SSF52540">
    <property type="entry name" value="P-loop containing nucleoside triphosphate hydrolases"/>
    <property type="match status" value="1"/>
</dbReference>
<dbReference type="Proteomes" id="UP000747791">
    <property type="component" value="Unassembled WGS sequence"/>
</dbReference>
<dbReference type="GO" id="GO:0008289">
    <property type="term" value="F:lipid binding"/>
    <property type="evidence" value="ECO:0007669"/>
    <property type="project" value="UniProtKB-KW"/>
</dbReference>
<dbReference type="Gene3D" id="1.10.1750.10">
    <property type="match status" value="1"/>
</dbReference>
<dbReference type="InterPro" id="IPR003593">
    <property type="entry name" value="AAA+_ATPase"/>
</dbReference>
<dbReference type="GO" id="GO:0006270">
    <property type="term" value="P:DNA replication initiation"/>
    <property type="evidence" value="ECO:0007669"/>
    <property type="project" value="UniProtKB-UniRule"/>
</dbReference>
<protein>
    <recommendedName>
        <fullName evidence="8 9">Chromosomal replication initiator protein DnaA</fullName>
    </recommendedName>
</protein>
<feature type="binding site" evidence="8">
    <location>
        <position position="168"/>
    </location>
    <ligand>
        <name>ATP</name>
        <dbReference type="ChEBI" id="CHEBI:30616"/>
    </ligand>
</feature>
<evidence type="ECO:0000256" key="11">
    <source>
        <dbReference type="RuleBase" id="RU004227"/>
    </source>
</evidence>
<comment type="caution">
    <text evidence="8">Lacks conserved residue(s) required for the propagation of feature annotation.</text>
</comment>
<evidence type="ECO:0000256" key="1">
    <source>
        <dbReference type="ARBA" id="ARBA00006583"/>
    </source>
</evidence>
<comment type="subcellular location">
    <subcellularLocation>
        <location evidence="8">Cytoplasm</location>
    </subcellularLocation>
</comment>
<keyword evidence="6 8" id="KW-0446">Lipid-binding</keyword>
<dbReference type="SMART" id="SM00760">
    <property type="entry name" value="Bac_DnaA_C"/>
    <property type="match status" value="1"/>
</dbReference>